<dbReference type="InterPro" id="IPR037066">
    <property type="entry name" value="Plug_dom_sf"/>
</dbReference>
<keyword evidence="3 8" id="KW-1134">Transmembrane beta strand</keyword>
<evidence type="ECO:0000313" key="13">
    <source>
        <dbReference type="EMBL" id="UXX79911.1"/>
    </source>
</evidence>
<dbReference type="NCBIfam" id="TIGR04057">
    <property type="entry name" value="SusC_RagA_signa"/>
    <property type="match status" value="1"/>
</dbReference>
<feature type="domain" description="TonB-dependent receptor plug" evidence="12">
    <location>
        <begin position="123"/>
        <end position="246"/>
    </location>
</feature>
<keyword evidence="6 8" id="KW-0472">Membrane</keyword>
<dbReference type="Pfam" id="PF07715">
    <property type="entry name" value="Plug"/>
    <property type="match status" value="1"/>
</dbReference>
<reference evidence="13" key="1">
    <citation type="submission" date="2022-10" db="EMBL/GenBank/DDBJ databases">
        <title>Comparative genomics and taxonomic characterization of three novel marine species of genus Reichenbachiella exhibiting antioxidant and polysaccharide degradation activities.</title>
        <authorList>
            <person name="Muhammad N."/>
            <person name="Lee Y.-J."/>
            <person name="Ko J."/>
            <person name="Kim S.-G."/>
        </authorList>
    </citation>
    <scope>NUCLEOTIDE SEQUENCE</scope>
    <source>
        <strain evidence="13">Wsw4-B4</strain>
    </source>
</reference>
<dbReference type="InterPro" id="IPR039426">
    <property type="entry name" value="TonB-dep_rcpt-like"/>
</dbReference>
<feature type="domain" description="TonB-dependent receptor-like beta-barrel" evidence="11">
    <location>
        <begin position="437"/>
        <end position="790"/>
    </location>
</feature>
<dbReference type="InterPro" id="IPR008969">
    <property type="entry name" value="CarboxyPept-like_regulatory"/>
</dbReference>
<dbReference type="InterPro" id="IPR023996">
    <property type="entry name" value="TonB-dep_OMP_SusC/RagA"/>
</dbReference>
<organism evidence="13 14">
    <name type="scientific">Reichenbachiella carrageenanivorans</name>
    <dbReference type="NCBI Taxonomy" id="2979869"/>
    <lineage>
        <taxon>Bacteria</taxon>
        <taxon>Pseudomonadati</taxon>
        <taxon>Bacteroidota</taxon>
        <taxon>Cytophagia</taxon>
        <taxon>Cytophagales</taxon>
        <taxon>Reichenbachiellaceae</taxon>
        <taxon>Reichenbachiella</taxon>
    </lineage>
</organism>
<proteinExistence type="inferred from homology"/>
<dbReference type="SUPFAM" id="SSF56935">
    <property type="entry name" value="Porins"/>
    <property type="match status" value="1"/>
</dbReference>
<keyword evidence="5 9" id="KW-0798">TonB box</keyword>
<dbReference type="NCBIfam" id="TIGR04056">
    <property type="entry name" value="OMP_RagA_SusC"/>
    <property type="match status" value="1"/>
</dbReference>
<dbReference type="InterPro" id="IPR012910">
    <property type="entry name" value="Plug_dom"/>
</dbReference>
<evidence type="ECO:0000256" key="7">
    <source>
        <dbReference type="ARBA" id="ARBA00023237"/>
    </source>
</evidence>
<feature type="signal peptide" evidence="10">
    <location>
        <begin position="1"/>
        <end position="26"/>
    </location>
</feature>
<evidence type="ECO:0000256" key="10">
    <source>
        <dbReference type="SAM" id="SignalP"/>
    </source>
</evidence>
<dbReference type="InterPro" id="IPR023997">
    <property type="entry name" value="TonB-dep_OMP_SusC/RagA_CS"/>
</dbReference>
<dbReference type="Gene3D" id="2.40.170.20">
    <property type="entry name" value="TonB-dependent receptor, beta-barrel domain"/>
    <property type="match status" value="1"/>
</dbReference>
<evidence type="ECO:0000259" key="12">
    <source>
        <dbReference type="Pfam" id="PF07715"/>
    </source>
</evidence>
<feature type="chain" id="PRO_5046250652" evidence="10">
    <location>
        <begin position="27"/>
        <end position="1076"/>
    </location>
</feature>
<keyword evidence="14" id="KW-1185">Reference proteome</keyword>
<evidence type="ECO:0000256" key="2">
    <source>
        <dbReference type="ARBA" id="ARBA00022448"/>
    </source>
</evidence>
<dbReference type="InterPro" id="IPR036942">
    <property type="entry name" value="Beta-barrel_TonB_sf"/>
</dbReference>
<evidence type="ECO:0000256" key="6">
    <source>
        <dbReference type="ARBA" id="ARBA00023136"/>
    </source>
</evidence>
<keyword evidence="10" id="KW-0732">Signal</keyword>
<keyword evidence="2 8" id="KW-0813">Transport</keyword>
<evidence type="ECO:0000256" key="5">
    <source>
        <dbReference type="ARBA" id="ARBA00023077"/>
    </source>
</evidence>
<dbReference type="Proteomes" id="UP001062165">
    <property type="component" value="Chromosome"/>
</dbReference>
<dbReference type="SUPFAM" id="SSF49464">
    <property type="entry name" value="Carboxypeptidase regulatory domain-like"/>
    <property type="match status" value="1"/>
</dbReference>
<evidence type="ECO:0000259" key="11">
    <source>
        <dbReference type="Pfam" id="PF00593"/>
    </source>
</evidence>
<dbReference type="RefSeq" id="WP_263051642.1">
    <property type="nucleotide sequence ID" value="NZ_CP106735.1"/>
</dbReference>
<dbReference type="Gene3D" id="2.170.130.10">
    <property type="entry name" value="TonB-dependent receptor, plug domain"/>
    <property type="match status" value="1"/>
</dbReference>
<dbReference type="Gene3D" id="2.60.40.1120">
    <property type="entry name" value="Carboxypeptidase-like, regulatory domain"/>
    <property type="match status" value="1"/>
</dbReference>
<evidence type="ECO:0000256" key="9">
    <source>
        <dbReference type="RuleBase" id="RU003357"/>
    </source>
</evidence>
<evidence type="ECO:0000256" key="4">
    <source>
        <dbReference type="ARBA" id="ARBA00022692"/>
    </source>
</evidence>
<accession>A0ABY6D186</accession>
<evidence type="ECO:0000256" key="3">
    <source>
        <dbReference type="ARBA" id="ARBA00022452"/>
    </source>
</evidence>
<evidence type="ECO:0000313" key="14">
    <source>
        <dbReference type="Proteomes" id="UP001062165"/>
    </source>
</evidence>
<dbReference type="InterPro" id="IPR000531">
    <property type="entry name" value="Beta-barrel_TonB"/>
</dbReference>
<dbReference type="EMBL" id="CP106735">
    <property type="protein sequence ID" value="UXX79911.1"/>
    <property type="molecule type" value="Genomic_DNA"/>
</dbReference>
<evidence type="ECO:0000256" key="8">
    <source>
        <dbReference type="PROSITE-ProRule" id="PRU01360"/>
    </source>
</evidence>
<dbReference type="Pfam" id="PF00593">
    <property type="entry name" value="TonB_dep_Rec_b-barrel"/>
    <property type="match status" value="1"/>
</dbReference>
<evidence type="ECO:0000256" key="1">
    <source>
        <dbReference type="ARBA" id="ARBA00004571"/>
    </source>
</evidence>
<name>A0ABY6D186_9BACT</name>
<comment type="subcellular location">
    <subcellularLocation>
        <location evidence="1 8">Cell outer membrane</location>
        <topology evidence="1 8">Multi-pass membrane protein</topology>
    </subcellularLocation>
</comment>
<keyword evidence="7 8" id="KW-0998">Cell outer membrane</keyword>
<gene>
    <name evidence="13" type="ORF">N7E81_02170</name>
</gene>
<sequence length="1076" mass="118868">MNKHYKIKFYRMMGLAMVLLSAVCSAYGQSRVIKGSVTDADGGTLPGVTILSESGVGTVSDIDGAFSLSVGTEVKTLKFSYVGFLTQEVDISNRTVVDISLQPDTEMLEDVVVVTALGISRKKESLGYAVTELDGEELAEVKSLNAVNSLSGKVAGVDISQPNTGAGGSSKVIIRGNSKISGTNQPLYVIDGVPMDNGSLGEAGQYGGQDLGDGISSVNPDDIESISVLKGPAAAALYGSRAGNGVIMITTKKWKENGGNKFDVGFSSYFTADQVVGQYDDVQRVYGQGGGTPPKNQGDATFMNSWGAKLDPNLEFVQFDGQIRDYGIKSDNIKSFFRTGTTLQNSVNFSGGNEYANFRFSASDVRMEDIVPNSGLRRNTFNLQGSMKMWDKLDLDTKITYTNENVDNRPYLGYSGANSALPLMQLPANIDQNWLREGRVDDNGDYIYWNSSTRIINPYYSLYNMKNESEKNRVQGYMALTYHFTDWLNLRVKSGLDTYSYKYYNYAPKTTPTQEDGQMTELNARTTELNSEFLLTATKTFGYFDGSLSLGGNSRQYESNTTNVLGKGELARGIVSINNYNEFTMTKQNPRLEINSFYAFLNVGYKNFAFIDVTARQDWNSTLPADNNSVLYPSFTGSLVLSEALDIKSKVLSYAKLRASYAEVGNGTEPYGLQRSFYGFPYTLDGVSFTTQSGDLIPNKDLRASLTKGYEFGIDAKLLNWRVGLDVTYYNQTTHDEIVRLPISLSSGGRDYMLVNAGEINNKGWEAMLNIVPIKTSNLRWDLTFNYSRNRNSIVKLHESAKTQEIARADWVSSFIRAEEGGSYGDIMGYDFKRMEDGTPIVGANGMPIRSDEQIVIGNGQYKWIGGITNKVSYKGVTLRAHIDARFGADILSMTNMKLTQWGNHVQTLEGREGWTQSELERNQAGIALNDWEATGGYLMAGKVEVQTMDANDNPVVDESGNPVYEYVENTTYVDPRLYWGQVANSAITAPFVYDASYVKLREVSLSYTLPNELLKNSKFIKGATISAIGRNLWLIWSSVPNIDPESTYSISNGQGYEYGSLPQRRSLGFNIKLNF</sequence>
<dbReference type="PROSITE" id="PS52016">
    <property type="entry name" value="TONB_DEPENDENT_REC_3"/>
    <property type="match status" value="1"/>
</dbReference>
<keyword evidence="4 8" id="KW-0812">Transmembrane</keyword>
<comment type="similarity">
    <text evidence="8 9">Belongs to the TonB-dependent receptor family.</text>
</comment>
<dbReference type="Pfam" id="PF13715">
    <property type="entry name" value="CarbopepD_reg_2"/>
    <property type="match status" value="1"/>
</dbReference>
<protein>
    <submittedName>
        <fullName evidence="13">SusC/RagA family TonB-linked outer membrane protein</fullName>
    </submittedName>
</protein>